<evidence type="ECO:0000256" key="7">
    <source>
        <dbReference type="RuleBase" id="RU363032"/>
    </source>
</evidence>
<keyword evidence="10" id="KW-1185">Reference proteome</keyword>
<keyword evidence="2 7" id="KW-0813">Transport</keyword>
<keyword evidence="5 7" id="KW-1133">Transmembrane helix</keyword>
<keyword evidence="4 7" id="KW-0812">Transmembrane</keyword>
<feature type="domain" description="ABC transmembrane type-1" evidence="8">
    <location>
        <begin position="68"/>
        <end position="258"/>
    </location>
</feature>
<comment type="similarity">
    <text evidence="7">Belongs to the binding-protein-dependent transport system permease family.</text>
</comment>
<proteinExistence type="inferred from homology"/>
<dbReference type="CDD" id="cd06261">
    <property type="entry name" value="TM_PBP2"/>
    <property type="match status" value="1"/>
</dbReference>
<sequence>MRIDREIKWHVLLCCALVVSLAPIVFALSSSFKELSEAYTNVFGLIPQQPTLSNYVQVFSRLPLVQITTNTFLIAVAVTVFKTITSVLAAYSFVYFDFKGKNVLYFMLISTIFIPFTVTMIPNYLTISQLGFRNNIIGVILPQLSDATGIFLIRQAMRTVPRSLIEAARLDRTGHLRILGNIVLPLVKPAVVSSGIMFFINSWNEYVWPVLILKDKANYTLPLALQLFISSEGGTDFTIAMAVSVLTMIIPLMLYIVFQRYIISTFTSSGIKG</sequence>
<dbReference type="PROSITE" id="PS50928">
    <property type="entry name" value="ABC_TM1"/>
    <property type="match status" value="1"/>
</dbReference>
<dbReference type="Gene3D" id="1.10.3720.10">
    <property type="entry name" value="MetI-like"/>
    <property type="match status" value="1"/>
</dbReference>
<feature type="transmembrane region" description="Helical" evidence="7">
    <location>
        <begin position="237"/>
        <end position="258"/>
    </location>
</feature>
<dbReference type="InterPro" id="IPR035906">
    <property type="entry name" value="MetI-like_sf"/>
</dbReference>
<feature type="transmembrane region" description="Helical" evidence="7">
    <location>
        <begin position="136"/>
        <end position="157"/>
    </location>
</feature>
<protein>
    <recommendedName>
        <fullName evidence="8">ABC transmembrane type-1 domain-containing protein</fullName>
    </recommendedName>
</protein>
<feature type="transmembrane region" description="Helical" evidence="7">
    <location>
        <begin position="72"/>
        <end position="96"/>
    </location>
</feature>
<name>A0ABZ3JAL6_SPOA4</name>
<dbReference type="SUPFAM" id="SSF161098">
    <property type="entry name" value="MetI-like"/>
    <property type="match status" value="1"/>
</dbReference>
<evidence type="ECO:0000256" key="1">
    <source>
        <dbReference type="ARBA" id="ARBA00004651"/>
    </source>
</evidence>
<evidence type="ECO:0000256" key="3">
    <source>
        <dbReference type="ARBA" id="ARBA00022475"/>
    </source>
</evidence>
<dbReference type="RefSeq" id="WP_093796887.1">
    <property type="nucleotide sequence ID" value="NZ_CP155571.1"/>
</dbReference>
<evidence type="ECO:0000256" key="4">
    <source>
        <dbReference type="ARBA" id="ARBA00022692"/>
    </source>
</evidence>
<organism evidence="9 10">
    <name type="scientific">Sporomusa acidovorans (strain ATCC 49682 / DSM 3132 / Mol)</name>
    <dbReference type="NCBI Taxonomy" id="1123286"/>
    <lineage>
        <taxon>Bacteria</taxon>
        <taxon>Bacillati</taxon>
        <taxon>Bacillota</taxon>
        <taxon>Negativicutes</taxon>
        <taxon>Selenomonadales</taxon>
        <taxon>Sporomusaceae</taxon>
        <taxon>Sporomusa</taxon>
    </lineage>
</organism>
<keyword evidence="3" id="KW-1003">Cell membrane</keyword>
<gene>
    <name evidence="9" type="ORF">SPACI_056100</name>
</gene>
<feature type="transmembrane region" description="Helical" evidence="7">
    <location>
        <begin position="103"/>
        <end position="124"/>
    </location>
</feature>
<evidence type="ECO:0000259" key="8">
    <source>
        <dbReference type="PROSITE" id="PS50928"/>
    </source>
</evidence>
<dbReference type="Proteomes" id="UP000216052">
    <property type="component" value="Chromosome"/>
</dbReference>
<reference evidence="9" key="1">
    <citation type="submission" date="2024-05" db="EMBL/GenBank/DDBJ databases">
        <title>Isolation and characterization of Sporomusa carbonis sp. nov., a carboxydotrophic hydrogenogen in the genus of Sporomusa isolated from a charcoal burning pile.</title>
        <authorList>
            <person name="Boeer T."/>
            <person name="Rosenbaum F."/>
            <person name="Eysell L."/>
            <person name="Mueller V."/>
            <person name="Daniel R."/>
            <person name="Poehlein A."/>
        </authorList>
    </citation>
    <scope>NUCLEOTIDE SEQUENCE [LARGE SCALE GENOMIC DNA]</scope>
    <source>
        <strain evidence="9">DSM 3132</strain>
    </source>
</reference>
<dbReference type="EMBL" id="CP155571">
    <property type="protein sequence ID" value="XFO75489.1"/>
    <property type="molecule type" value="Genomic_DNA"/>
</dbReference>
<feature type="transmembrane region" description="Helical" evidence="7">
    <location>
        <begin position="178"/>
        <end position="200"/>
    </location>
</feature>
<evidence type="ECO:0000256" key="2">
    <source>
        <dbReference type="ARBA" id="ARBA00022448"/>
    </source>
</evidence>
<evidence type="ECO:0000256" key="6">
    <source>
        <dbReference type="ARBA" id="ARBA00023136"/>
    </source>
</evidence>
<accession>A0ABZ3JAL6</accession>
<dbReference type="PANTHER" id="PTHR43744:SF8">
    <property type="entry name" value="SN-GLYCEROL-3-PHOSPHATE TRANSPORT SYSTEM PERMEASE PROTEIN UGPE"/>
    <property type="match status" value="1"/>
</dbReference>
<evidence type="ECO:0000313" key="10">
    <source>
        <dbReference type="Proteomes" id="UP000216052"/>
    </source>
</evidence>
<dbReference type="PANTHER" id="PTHR43744">
    <property type="entry name" value="ABC TRANSPORTER PERMEASE PROTEIN MG189-RELATED-RELATED"/>
    <property type="match status" value="1"/>
</dbReference>
<evidence type="ECO:0000313" key="9">
    <source>
        <dbReference type="EMBL" id="XFO75489.1"/>
    </source>
</evidence>
<dbReference type="InterPro" id="IPR000515">
    <property type="entry name" value="MetI-like"/>
</dbReference>
<dbReference type="Pfam" id="PF00528">
    <property type="entry name" value="BPD_transp_1"/>
    <property type="match status" value="1"/>
</dbReference>
<evidence type="ECO:0000256" key="5">
    <source>
        <dbReference type="ARBA" id="ARBA00022989"/>
    </source>
</evidence>
<comment type="subcellular location">
    <subcellularLocation>
        <location evidence="1 7">Cell membrane</location>
        <topology evidence="1 7">Multi-pass membrane protein</topology>
    </subcellularLocation>
</comment>
<keyword evidence="6 7" id="KW-0472">Membrane</keyword>